<comment type="subcellular location">
    <subcellularLocation>
        <location evidence="1">Cell membrane</location>
        <topology evidence="1">Multi-pass membrane protein</topology>
    </subcellularLocation>
</comment>
<dbReference type="KEGG" id="blin:BLSMQ_3125"/>
<dbReference type="Pfam" id="PF07690">
    <property type="entry name" value="MFS_1"/>
    <property type="match status" value="1"/>
</dbReference>
<dbReference type="RefSeq" id="WP_083248829.1">
    <property type="nucleotide sequence ID" value="NZ_CP017150.1"/>
</dbReference>
<sequence>MNASEQRGPGLGLLTVLTGAVGAGPLLLYGLSATSDRIISDLGITEAHFGLLATVCFGCAAIGSATLARLADNRSDLLLMSSIFLLAAASFVLAALPAGFGLLLVAAGLAGVAQSFPNGVTNRILLERVPGSRRIGWVGIKQSGVQVSQLVSSLAFPALALVMGWRGAALAITVIPIFLLVMTWRSLRSTPLLAVAASPTTDSAEAAAGTGAQDPESSRPSHPSKPPRHPGMVWAMAAFGLLNGISVQATNVYMPLFAVRELHFSLVLGGATAALAGIIGVIARVSWARLMARGASGLRLLLVLALIALAGGALFFIADVSGAAWLLWVAVALHGISALGVSVVLMSALMRSIPSASMASASGMVTAGMFTGFALGPLGMGLLIGSAGGFRAGWIAVAVVYLLCAVLAAILIQRVRGQSRSA</sequence>
<dbReference type="InterPro" id="IPR050189">
    <property type="entry name" value="MFS_Efflux_Transporters"/>
</dbReference>
<evidence type="ECO:0000256" key="2">
    <source>
        <dbReference type="ARBA" id="ARBA00022475"/>
    </source>
</evidence>
<dbReference type="OrthoDB" id="7030876at2"/>
<keyword evidence="4" id="KW-1133">Transmembrane helix</keyword>
<name>A0A1D7W6Z2_BREAU</name>
<proteinExistence type="predicted"/>
<dbReference type="EMBL" id="CP017150">
    <property type="protein sequence ID" value="AOP54827.1"/>
    <property type="molecule type" value="Genomic_DNA"/>
</dbReference>
<protein>
    <submittedName>
        <fullName evidence="6">Putative MFS transporter</fullName>
    </submittedName>
</protein>
<dbReference type="SUPFAM" id="SSF103473">
    <property type="entry name" value="MFS general substrate transporter"/>
    <property type="match status" value="1"/>
</dbReference>
<evidence type="ECO:0000313" key="6">
    <source>
        <dbReference type="EMBL" id="AOP54827.1"/>
    </source>
</evidence>
<dbReference type="Proteomes" id="UP000094793">
    <property type="component" value="Chromosome"/>
</dbReference>
<dbReference type="PROSITE" id="PS50850">
    <property type="entry name" value="MFS"/>
    <property type="match status" value="1"/>
</dbReference>
<dbReference type="Gene3D" id="1.20.1250.20">
    <property type="entry name" value="MFS general substrate transporter like domains"/>
    <property type="match status" value="1"/>
</dbReference>
<keyword evidence="5" id="KW-0472">Membrane</keyword>
<dbReference type="GO" id="GO:0005886">
    <property type="term" value="C:plasma membrane"/>
    <property type="evidence" value="ECO:0007669"/>
    <property type="project" value="UniProtKB-SubCell"/>
</dbReference>
<evidence type="ECO:0000256" key="3">
    <source>
        <dbReference type="ARBA" id="ARBA00022692"/>
    </source>
</evidence>
<keyword evidence="3" id="KW-0812">Transmembrane</keyword>
<accession>A0A1D7W6Z2</accession>
<evidence type="ECO:0000256" key="4">
    <source>
        <dbReference type="ARBA" id="ARBA00022989"/>
    </source>
</evidence>
<dbReference type="AlphaFoldDB" id="A0A1D7W6Z2"/>
<dbReference type="InterPro" id="IPR011701">
    <property type="entry name" value="MFS"/>
</dbReference>
<keyword evidence="2" id="KW-1003">Cell membrane</keyword>
<evidence type="ECO:0000313" key="7">
    <source>
        <dbReference type="Proteomes" id="UP000094793"/>
    </source>
</evidence>
<reference evidence="7" key="1">
    <citation type="submission" date="2016-09" db="EMBL/GenBank/DDBJ databases">
        <title>Complete Genome Sequence of Brevibacterium linens SMQ-1335.</title>
        <authorList>
            <person name="de Melo A.G."/>
            <person name="Labrie S.J."/>
            <person name="Dumaresq J."/>
            <person name="Roberts R.J."/>
            <person name="Tremblay D.M."/>
            <person name="Moineau S."/>
        </authorList>
    </citation>
    <scope>NUCLEOTIDE SEQUENCE [LARGE SCALE GENOMIC DNA]</scope>
    <source>
        <strain evidence="7">SMQ-1335</strain>
    </source>
</reference>
<gene>
    <name evidence="6" type="ORF">BLSMQ_3125</name>
</gene>
<dbReference type="InterPro" id="IPR020846">
    <property type="entry name" value="MFS_dom"/>
</dbReference>
<evidence type="ECO:0000256" key="5">
    <source>
        <dbReference type="ARBA" id="ARBA00023136"/>
    </source>
</evidence>
<dbReference type="InterPro" id="IPR036259">
    <property type="entry name" value="MFS_trans_sf"/>
</dbReference>
<evidence type="ECO:0000256" key="1">
    <source>
        <dbReference type="ARBA" id="ARBA00004651"/>
    </source>
</evidence>
<dbReference type="GO" id="GO:0022857">
    <property type="term" value="F:transmembrane transporter activity"/>
    <property type="evidence" value="ECO:0007669"/>
    <property type="project" value="InterPro"/>
</dbReference>
<dbReference type="PANTHER" id="PTHR43124">
    <property type="entry name" value="PURINE EFFLUX PUMP PBUE"/>
    <property type="match status" value="1"/>
</dbReference>
<dbReference type="PATRIC" id="fig|1703.10.peg.3231"/>
<organism evidence="6 7">
    <name type="scientific">Brevibacterium aurantiacum</name>
    <dbReference type="NCBI Taxonomy" id="273384"/>
    <lineage>
        <taxon>Bacteria</taxon>
        <taxon>Bacillati</taxon>
        <taxon>Actinomycetota</taxon>
        <taxon>Actinomycetes</taxon>
        <taxon>Micrococcales</taxon>
        <taxon>Brevibacteriaceae</taxon>
        <taxon>Brevibacterium</taxon>
    </lineage>
</organism>
<dbReference type="PANTHER" id="PTHR43124:SF3">
    <property type="entry name" value="CHLORAMPHENICOL EFFLUX PUMP RV0191"/>
    <property type="match status" value="1"/>
</dbReference>